<evidence type="ECO:0000313" key="4">
    <source>
        <dbReference type="Proteomes" id="UP000604737"/>
    </source>
</evidence>
<dbReference type="RefSeq" id="WP_189459160.1">
    <property type="nucleotide sequence ID" value="NZ_BMYO01000002.1"/>
</dbReference>
<evidence type="ECO:0000313" key="3">
    <source>
        <dbReference type="EMBL" id="GHD59513.1"/>
    </source>
</evidence>
<comment type="caution">
    <text evidence="3">The sequence shown here is derived from an EMBL/GenBank/DDBJ whole genome shotgun (WGS) entry which is preliminary data.</text>
</comment>
<dbReference type="Proteomes" id="UP000604737">
    <property type="component" value="Unassembled WGS sequence"/>
</dbReference>
<accession>A0ABQ3GXD0</accession>
<proteinExistence type="predicted"/>
<dbReference type="Gene3D" id="4.10.410.40">
    <property type="match status" value="1"/>
</dbReference>
<sequence>MSNAIGSQGTMVSIGDGADGWIEVGEVTNFSGMDGQANEIDCTHLKSEAKEKRLGLQDYGGVSLDLNRIFDDEGQAAADAAKASGAVVPIQITYTSGHVQSFDALVKGFSHEFGVDNILKGKLDLTITGAVTTTKPVPPAPPAPQAVEPEVTV</sequence>
<keyword evidence="4" id="KW-1185">Reference proteome</keyword>
<name>A0ABQ3GXD0_9NEIS</name>
<feature type="domain" description="Lambda phage tail tube protein N-terminal" evidence="2">
    <location>
        <begin position="18"/>
        <end position="130"/>
    </location>
</feature>
<evidence type="ECO:0000259" key="2">
    <source>
        <dbReference type="Pfam" id="PF16461"/>
    </source>
</evidence>
<dbReference type="Pfam" id="PF16461">
    <property type="entry name" value="Phage_TTP_12"/>
    <property type="match status" value="1"/>
</dbReference>
<gene>
    <name evidence="3" type="ORF">GCM10007350_11100</name>
</gene>
<protein>
    <recommendedName>
        <fullName evidence="2">Lambda phage tail tube protein N-terminal domain-containing protein</fullName>
    </recommendedName>
</protein>
<dbReference type="EMBL" id="BMYO01000002">
    <property type="protein sequence ID" value="GHD59513.1"/>
    <property type="molecule type" value="Genomic_DNA"/>
</dbReference>
<dbReference type="InterPro" id="IPR032494">
    <property type="entry name" value="Phage_TTP_N"/>
</dbReference>
<reference evidence="4" key="1">
    <citation type="journal article" date="2019" name="Int. J. Syst. Evol. Microbiol.">
        <title>The Global Catalogue of Microorganisms (GCM) 10K type strain sequencing project: providing services to taxonomists for standard genome sequencing and annotation.</title>
        <authorList>
            <consortium name="The Broad Institute Genomics Platform"/>
            <consortium name="The Broad Institute Genome Sequencing Center for Infectious Disease"/>
            <person name="Wu L."/>
            <person name="Ma J."/>
        </authorList>
    </citation>
    <scope>NUCLEOTIDE SEQUENCE [LARGE SCALE GENOMIC DNA]</scope>
    <source>
        <strain evidence="4">KCTC 23701</strain>
    </source>
</reference>
<feature type="region of interest" description="Disordered" evidence="1">
    <location>
        <begin position="133"/>
        <end position="153"/>
    </location>
</feature>
<organism evidence="3 4">
    <name type="scientific">Jeongeupia chitinilytica</name>
    <dbReference type="NCBI Taxonomy" id="1041641"/>
    <lineage>
        <taxon>Bacteria</taxon>
        <taxon>Pseudomonadati</taxon>
        <taxon>Pseudomonadota</taxon>
        <taxon>Betaproteobacteria</taxon>
        <taxon>Neisseriales</taxon>
        <taxon>Chitinibacteraceae</taxon>
        <taxon>Jeongeupia</taxon>
    </lineage>
</organism>
<evidence type="ECO:0000256" key="1">
    <source>
        <dbReference type="SAM" id="MobiDB-lite"/>
    </source>
</evidence>